<dbReference type="AlphaFoldDB" id="A0A4R5Y8B9"/>
<evidence type="ECO:0000313" key="2">
    <source>
        <dbReference type="EMBL" id="TDL40056.1"/>
    </source>
</evidence>
<reference evidence="2 3" key="1">
    <citation type="submission" date="2019-03" db="EMBL/GenBank/DDBJ databases">
        <title>Genome Sequencing and Assembly of Various Microbes Isolated from Partially Reclaimed Soil and Acid Mine Drainage (AMD) Site.</title>
        <authorList>
            <person name="Steinbock B."/>
            <person name="Bechtold R."/>
            <person name="Sevigny J.L."/>
            <person name="Thomas D."/>
            <person name="Cuthill L.R."/>
            <person name="Aveiro Johannsen E.J."/>
            <person name="Thomas K."/>
            <person name="Ghosh A."/>
        </authorList>
    </citation>
    <scope>NUCLEOTIDE SEQUENCE [LARGE SCALE GENOMIC DNA]</scope>
    <source>
        <strain evidence="2 3">S-A1</strain>
    </source>
</reference>
<protein>
    <submittedName>
        <fullName evidence="2">Flavodoxin family protein</fullName>
    </submittedName>
</protein>
<comment type="caution">
    <text evidence="2">The sequence shown here is derived from an EMBL/GenBank/DDBJ whole genome shotgun (WGS) entry which is preliminary data.</text>
</comment>
<dbReference type="GO" id="GO:0009055">
    <property type="term" value="F:electron transfer activity"/>
    <property type="evidence" value="ECO:0007669"/>
    <property type="project" value="InterPro"/>
</dbReference>
<sequence>MKAVILYDSGYGNTKAIAEAVASGLGTGARAVPVDGFEPGSIQAGDLLVVGSPINGWRPTPPIVRALGELAARGLAGVKAAAFDTRLKLFIHGDAGRKITRALQEAGASIIGGPMAFYVKGTEGPLLAGEESRAAKWADDLADAAK</sequence>
<dbReference type="InterPro" id="IPR029039">
    <property type="entry name" value="Flavoprotein-like_sf"/>
</dbReference>
<dbReference type="PROSITE" id="PS00201">
    <property type="entry name" value="FLAVODOXIN"/>
    <property type="match status" value="1"/>
</dbReference>
<dbReference type="GO" id="GO:0010181">
    <property type="term" value="F:FMN binding"/>
    <property type="evidence" value="ECO:0007669"/>
    <property type="project" value="InterPro"/>
</dbReference>
<organism evidence="2 3">
    <name type="scientific">Arthrobacter nitrophenolicus</name>
    <dbReference type="NCBI Taxonomy" id="683150"/>
    <lineage>
        <taxon>Bacteria</taxon>
        <taxon>Bacillati</taxon>
        <taxon>Actinomycetota</taxon>
        <taxon>Actinomycetes</taxon>
        <taxon>Micrococcales</taxon>
        <taxon>Micrococcaceae</taxon>
        <taxon>Arthrobacter</taxon>
    </lineage>
</organism>
<dbReference type="Gene3D" id="3.40.50.360">
    <property type="match status" value="1"/>
</dbReference>
<dbReference type="InterPro" id="IPR008254">
    <property type="entry name" value="Flavodoxin/NO_synth"/>
</dbReference>
<gene>
    <name evidence="2" type="ORF">E2R57_06270</name>
</gene>
<name>A0A4R5Y8B9_9MICC</name>
<dbReference type="InterPro" id="IPR001226">
    <property type="entry name" value="Flavodoxin_CS"/>
</dbReference>
<dbReference type="EMBL" id="SMZQ01000002">
    <property type="protein sequence ID" value="TDL40056.1"/>
    <property type="molecule type" value="Genomic_DNA"/>
</dbReference>
<feature type="domain" description="Flavodoxin-like" evidence="1">
    <location>
        <begin position="3"/>
        <end position="142"/>
    </location>
</feature>
<evidence type="ECO:0000259" key="1">
    <source>
        <dbReference type="PROSITE" id="PS50902"/>
    </source>
</evidence>
<dbReference type="Pfam" id="PF00258">
    <property type="entry name" value="Flavodoxin_1"/>
    <property type="match status" value="1"/>
</dbReference>
<dbReference type="SUPFAM" id="SSF52218">
    <property type="entry name" value="Flavoproteins"/>
    <property type="match status" value="1"/>
</dbReference>
<evidence type="ECO:0000313" key="3">
    <source>
        <dbReference type="Proteomes" id="UP000294621"/>
    </source>
</evidence>
<dbReference type="OrthoDB" id="3253043at2"/>
<proteinExistence type="predicted"/>
<accession>A0A4R5Y8B9</accession>
<dbReference type="Proteomes" id="UP000294621">
    <property type="component" value="Unassembled WGS sequence"/>
</dbReference>
<dbReference type="RefSeq" id="WP_133347348.1">
    <property type="nucleotide sequence ID" value="NZ_SMZQ01000002.1"/>
</dbReference>
<dbReference type="PROSITE" id="PS50902">
    <property type="entry name" value="FLAVODOXIN_LIKE"/>
    <property type="match status" value="1"/>
</dbReference>
<dbReference type="STRING" id="683150.G205_00764"/>